<accession>A0A6P1YRB7</accession>
<dbReference type="CDD" id="cd00616">
    <property type="entry name" value="AHBA_syn"/>
    <property type="match status" value="1"/>
</dbReference>
<name>A0A6P1YRB7_9HYPH</name>
<evidence type="ECO:0000256" key="3">
    <source>
        <dbReference type="PIRSR" id="PIRSR000390-1"/>
    </source>
</evidence>
<feature type="modified residue" description="N6-(pyridoxal phosphate)lysine" evidence="4">
    <location>
        <position position="186"/>
    </location>
</feature>
<dbReference type="GO" id="GO:0008483">
    <property type="term" value="F:transaminase activity"/>
    <property type="evidence" value="ECO:0007669"/>
    <property type="project" value="UniProtKB-KW"/>
</dbReference>
<dbReference type="PANTHER" id="PTHR30244:SF36">
    <property type="entry name" value="3-OXO-GLUCOSE-6-PHOSPHATE:GLUTAMATE AMINOTRANSFERASE"/>
    <property type="match status" value="1"/>
</dbReference>
<dbReference type="PANTHER" id="PTHR30244">
    <property type="entry name" value="TRANSAMINASE"/>
    <property type="match status" value="1"/>
</dbReference>
<proteinExistence type="inferred from homology"/>
<comment type="similarity">
    <text evidence="2 5">Belongs to the DegT/DnrJ/EryC1 family.</text>
</comment>
<dbReference type="InterPro" id="IPR015422">
    <property type="entry name" value="PyrdxlP-dep_Trfase_small"/>
</dbReference>
<dbReference type="Gene3D" id="3.90.1150.10">
    <property type="entry name" value="Aspartate Aminotransferase, domain 1"/>
    <property type="match status" value="1"/>
</dbReference>
<evidence type="ECO:0000313" key="7">
    <source>
        <dbReference type="Proteomes" id="UP000464751"/>
    </source>
</evidence>
<dbReference type="InterPro" id="IPR015421">
    <property type="entry name" value="PyrdxlP-dep_Trfase_major"/>
</dbReference>
<dbReference type="Gene3D" id="3.40.640.10">
    <property type="entry name" value="Type I PLP-dependent aspartate aminotransferase-like (Major domain)"/>
    <property type="match status" value="1"/>
</dbReference>
<reference evidence="6 7" key="1">
    <citation type="submission" date="2020-02" db="EMBL/GenBank/DDBJ databases">
        <authorList>
            <person name="Li G."/>
        </authorList>
    </citation>
    <scope>NUCLEOTIDE SEQUENCE [LARGE SCALE GENOMIC DNA]</scope>
    <source>
        <strain evidence="6 7">DSM 102029</strain>
    </source>
</reference>
<dbReference type="KEGG" id="apra:G3A50_02570"/>
<evidence type="ECO:0000313" key="6">
    <source>
        <dbReference type="EMBL" id="QIB36047.1"/>
    </source>
</evidence>
<dbReference type="PIRSF" id="PIRSF000390">
    <property type="entry name" value="PLP_StrS"/>
    <property type="match status" value="1"/>
</dbReference>
<dbReference type="Proteomes" id="UP000464751">
    <property type="component" value="Chromosome"/>
</dbReference>
<feature type="active site" description="Proton acceptor" evidence="3">
    <location>
        <position position="186"/>
    </location>
</feature>
<keyword evidence="1 4" id="KW-0663">Pyridoxal phosphate</keyword>
<sequence length="365" mass="38581">MRVPFLDLKDNVAALRPALDAAFARVMDSGWFILGPELEAFEAEFAHFIGVPHAIGTGNGLDALRIALEASGVGPGDDVIVPAHTFIATWLAVTQLGAVPVAVEPAAGRFNVAADAIEAALTPRTKAIVVVHLYGEPVEMEPVLALAAARGIPVIEDAAQAHGATRHGVACGSFGHAAAFSFYPAKNLGAFGDAGALVTGDEALRQRARSLRNYGAVTKYDHAEAGINSRLDELQAALLRVVLPEIEGWNARRRAIAARYDEGLADLPGLEQPRSLPGNVPAWHLYVVRSARRAALQAALAEVGIGTQIHYPTPIYRLPPYAGLGPACETPTDRIAREALSLPMNPFLSDPQIERVIGAVRAACS</sequence>
<keyword evidence="6" id="KW-0808">Transferase</keyword>
<dbReference type="GO" id="GO:0000271">
    <property type="term" value="P:polysaccharide biosynthetic process"/>
    <property type="evidence" value="ECO:0007669"/>
    <property type="project" value="TreeGrafter"/>
</dbReference>
<keyword evidence="7" id="KW-1185">Reference proteome</keyword>
<dbReference type="GO" id="GO:0030170">
    <property type="term" value="F:pyridoxal phosphate binding"/>
    <property type="evidence" value="ECO:0007669"/>
    <property type="project" value="TreeGrafter"/>
</dbReference>
<gene>
    <name evidence="6" type="ORF">G3A50_02570</name>
</gene>
<evidence type="ECO:0000256" key="1">
    <source>
        <dbReference type="ARBA" id="ARBA00022898"/>
    </source>
</evidence>
<dbReference type="SUPFAM" id="SSF53383">
    <property type="entry name" value="PLP-dependent transferases"/>
    <property type="match status" value="1"/>
</dbReference>
<evidence type="ECO:0000256" key="2">
    <source>
        <dbReference type="ARBA" id="ARBA00037999"/>
    </source>
</evidence>
<dbReference type="Pfam" id="PF01041">
    <property type="entry name" value="DegT_DnrJ_EryC1"/>
    <property type="match status" value="1"/>
</dbReference>
<evidence type="ECO:0000256" key="4">
    <source>
        <dbReference type="PIRSR" id="PIRSR000390-2"/>
    </source>
</evidence>
<dbReference type="InterPro" id="IPR015424">
    <property type="entry name" value="PyrdxlP-dep_Trfase"/>
</dbReference>
<keyword evidence="6" id="KW-0032">Aminotransferase</keyword>
<dbReference type="InterPro" id="IPR000653">
    <property type="entry name" value="DegT/StrS_aminotransferase"/>
</dbReference>
<dbReference type="EMBL" id="CP048630">
    <property type="protein sequence ID" value="QIB36047.1"/>
    <property type="molecule type" value="Genomic_DNA"/>
</dbReference>
<protein>
    <submittedName>
        <fullName evidence="6">DegT/DnrJ/EryC1/StrS family aminotransferase</fullName>
    </submittedName>
</protein>
<evidence type="ECO:0000256" key="5">
    <source>
        <dbReference type="RuleBase" id="RU004508"/>
    </source>
</evidence>
<dbReference type="AlphaFoldDB" id="A0A6P1YRB7"/>
<organism evidence="6 7">
    <name type="scientific">Ancylobacter pratisalsi</name>
    <dbReference type="NCBI Taxonomy" id="1745854"/>
    <lineage>
        <taxon>Bacteria</taxon>
        <taxon>Pseudomonadati</taxon>
        <taxon>Pseudomonadota</taxon>
        <taxon>Alphaproteobacteria</taxon>
        <taxon>Hyphomicrobiales</taxon>
        <taxon>Xanthobacteraceae</taxon>
        <taxon>Ancylobacter</taxon>
    </lineage>
</organism>